<evidence type="ECO:0000259" key="7">
    <source>
        <dbReference type="PROSITE" id="PS51746"/>
    </source>
</evidence>
<dbReference type="AlphaFoldDB" id="A0A368HL98"/>
<dbReference type="PROSITE" id="PS51746">
    <property type="entry name" value="PPM_2"/>
    <property type="match status" value="1"/>
</dbReference>
<evidence type="ECO:0000256" key="2">
    <source>
        <dbReference type="ARBA" id="ARBA00022741"/>
    </source>
</evidence>
<dbReference type="SMART" id="SM00220">
    <property type="entry name" value="S_TKc"/>
    <property type="match status" value="1"/>
</dbReference>
<evidence type="ECO:0000256" key="3">
    <source>
        <dbReference type="ARBA" id="ARBA00022777"/>
    </source>
</evidence>
<feature type="domain" description="PPM-type phosphatase" evidence="7">
    <location>
        <begin position="41"/>
        <end position="266"/>
    </location>
</feature>
<keyword evidence="4" id="KW-0067">ATP-binding</keyword>
<feature type="domain" description="Protein kinase" evidence="6">
    <location>
        <begin position="299"/>
        <end position="559"/>
    </location>
</feature>
<dbReference type="InterPro" id="IPR036457">
    <property type="entry name" value="PPM-type-like_dom_sf"/>
</dbReference>
<dbReference type="OrthoDB" id="9801841at2"/>
<dbReference type="PANTHER" id="PTHR43289:SF6">
    <property type="entry name" value="SERINE_THREONINE-PROTEIN KINASE NEKL-3"/>
    <property type="match status" value="1"/>
</dbReference>
<dbReference type="GO" id="GO:0005524">
    <property type="term" value="F:ATP binding"/>
    <property type="evidence" value="ECO:0007669"/>
    <property type="project" value="UniProtKB-KW"/>
</dbReference>
<dbReference type="Pfam" id="PF13672">
    <property type="entry name" value="PP2C_2"/>
    <property type="match status" value="1"/>
</dbReference>
<dbReference type="Gene3D" id="3.30.200.20">
    <property type="entry name" value="Phosphorylase Kinase, domain 1"/>
    <property type="match status" value="1"/>
</dbReference>
<organism evidence="8 9">
    <name type="scientific">Acidiferrobacter thiooxydans</name>
    <dbReference type="NCBI Taxonomy" id="163359"/>
    <lineage>
        <taxon>Bacteria</taxon>
        <taxon>Pseudomonadati</taxon>
        <taxon>Pseudomonadota</taxon>
        <taxon>Gammaproteobacteria</taxon>
        <taxon>Acidiferrobacterales</taxon>
        <taxon>Acidiferrobacteraceae</taxon>
        <taxon>Acidiferrobacter</taxon>
    </lineage>
</organism>
<dbReference type="InterPro" id="IPR011009">
    <property type="entry name" value="Kinase-like_dom_sf"/>
</dbReference>
<dbReference type="Proteomes" id="UP000253250">
    <property type="component" value="Unassembled WGS sequence"/>
</dbReference>
<dbReference type="Pfam" id="PF00069">
    <property type="entry name" value="Pkinase"/>
    <property type="match status" value="1"/>
</dbReference>
<dbReference type="EMBL" id="PSYR01000001">
    <property type="protein sequence ID" value="RCN59249.1"/>
    <property type="molecule type" value="Genomic_DNA"/>
</dbReference>
<evidence type="ECO:0000256" key="4">
    <source>
        <dbReference type="ARBA" id="ARBA00022840"/>
    </source>
</evidence>
<dbReference type="CDD" id="cd14014">
    <property type="entry name" value="STKc_PknB_like"/>
    <property type="match status" value="1"/>
</dbReference>
<protein>
    <submittedName>
        <fullName evidence="8">Protein phosphatase</fullName>
    </submittedName>
</protein>
<dbReference type="InterPro" id="IPR008271">
    <property type="entry name" value="Ser/Thr_kinase_AS"/>
</dbReference>
<comment type="caution">
    <text evidence="8">The sequence shown here is derived from an EMBL/GenBank/DDBJ whole genome shotgun (WGS) entry which is preliminary data.</text>
</comment>
<keyword evidence="5" id="KW-0812">Transmembrane</keyword>
<keyword evidence="5" id="KW-0472">Membrane</keyword>
<accession>A0A368HL98</accession>
<keyword evidence="9" id="KW-1185">Reference proteome</keyword>
<name>A0A368HL98_9GAMM</name>
<evidence type="ECO:0000256" key="5">
    <source>
        <dbReference type="SAM" id="Phobius"/>
    </source>
</evidence>
<keyword evidence="1" id="KW-0808">Transferase</keyword>
<keyword evidence="5" id="KW-1133">Transmembrane helix</keyword>
<feature type="transmembrane region" description="Helical" evidence="5">
    <location>
        <begin position="569"/>
        <end position="587"/>
    </location>
</feature>
<dbReference type="SMART" id="SM00332">
    <property type="entry name" value="PP2Cc"/>
    <property type="match status" value="1"/>
</dbReference>
<proteinExistence type="predicted"/>
<evidence type="ECO:0000259" key="6">
    <source>
        <dbReference type="PROSITE" id="PS50011"/>
    </source>
</evidence>
<sequence>MCHEVTIRVIMEPAYTEPSPGGGYADTVHVRPTRQESPEFHIALRSVPGTRERNEDYVGFVAGTPEDRVAKGSVLAMADGMSGAAGGRVAAELTVRGFLEAYYGLPTTLRPELAAGRALDTINRWLFRIGRTDANLRELAASFAALIIRAREAYIVSAGDVRVYHVRDGVCQQINTDDFYPTTMGGIITNAPGLRETVTTEMHRVAIEKGDLFVMCTDGFYRGLSRSAVREVLFLSQTAPLQAQDLIDHAKERGSTDDITVAVMRILDVPPLDGPLIERVVAALPLMPPPSLGATVDGYRLERIVHDGHYSRLIVAEDTHEPPTTVLIKFPKPSVRKDENVRQGFMKEAWINSRVRHPQLVPSRPLGEPRQTQLYLVMPYFEGETLETVLQRSPLPWQKAKTSLVNVAKAVYALNRVHIFHRDIKPANILLLRDGGLKLLDLGLAHTPGLPGGAPLETPGTPGYMAPELLTGGLGDARSEVFALGVTLYRALSGGRMPYGLRGLVPLTHFRRDIPYELNLLIEKALSPDPDNRHQDALEFAFDLEQIPAQSAMRRHPRTPLLTRNPLAFWQWSSALLLILLLVLLAWHMP</sequence>
<dbReference type="GO" id="GO:0004674">
    <property type="term" value="F:protein serine/threonine kinase activity"/>
    <property type="evidence" value="ECO:0007669"/>
    <property type="project" value="TreeGrafter"/>
</dbReference>
<dbReference type="SUPFAM" id="SSF56112">
    <property type="entry name" value="Protein kinase-like (PK-like)"/>
    <property type="match status" value="1"/>
</dbReference>
<dbReference type="PANTHER" id="PTHR43289">
    <property type="entry name" value="MITOGEN-ACTIVATED PROTEIN KINASE KINASE KINASE 20-RELATED"/>
    <property type="match status" value="1"/>
</dbReference>
<dbReference type="PROSITE" id="PS50011">
    <property type="entry name" value="PROTEIN_KINASE_DOM"/>
    <property type="match status" value="1"/>
</dbReference>
<gene>
    <name evidence="8" type="ORF">C4900_05965</name>
</gene>
<dbReference type="SUPFAM" id="SSF81606">
    <property type="entry name" value="PP2C-like"/>
    <property type="match status" value="1"/>
</dbReference>
<dbReference type="Gene3D" id="3.60.40.10">
    <property type="entry name" value="PPM-type phosphatase domain"/>
    <property type="match status" value="1"/>
</dbReference>
<dbReference type="CDD" id="cd00143">
    <property type="entry name" value="PP2Cc"/>
    <property type="match status" value="1"/>
</dbReference>
<evidence type="ECO:0000313" key="8">
    <source>
        <dbReference type="EMBL" id="RCN59249.1"/>
    </source>
</evidence>
<dbReference type="InterPro" id="IPR001932">
    <property type="entry name" value="PPM-type_phosphatase-like_dom"/>
</dbReference>
<dbReference type="SMART" id="SM00331">
    <property type="entry name" value="PP2C_SIG"/>
    <property type="match status" value="1"/>
</dbReference>
<evidence type="ECO:0000256" key="1">
    <source>
        <dbReference type="ARBA" id="ARBA00022679"/>
    </source>
</evidence>
<dbReference type="Gene3D" id="1.10.510.10">
    <property type="entry name" value="Transferase(Phosphotransferase) domain 1"/>
    <property type="match status" value="1"/>
</dbReference>
<keyword evidence="3" id="KW-0418">Kinase</keyword>
<evidence type="ECO:0000313" key="9">
    <source>
        <dbReference type="Proteomes" id="UP000253250"/>
    </source>
</evidence>
<dbReference type="PROSITE" id="PS00108">
    <property type="entry name" value="PROTEIN_KINASE_ST"/>
    <property type="match status" value="1"/>
</dbReference>
<keyword evidence="2" id="KW-0547">Nucleotide-binding</keyword>
<dbReference type="InterPro" id="IPR000719">
    <property type="entry name" value="Prot_kinase_dom"/>
</dbReference>
<reference evidence="8 9" key="1">
    <citation type="submission" date="2018-02" db="EMBL/GenBank/DDBJ databases">
        <title>Insights into the biology of acidophilic members of the Acidiferrobacteraceae family derived from comparative genomic analyses.</title>
        <authorList>
            <person name="Issotta F."/>
            <person name="Thyssen C."/>
            <person name="Mena C."/>
            <person name="Moya A."/>
            <person name="Bellenberg S."/>
            <person name="Sproer C."/>
            <person name="Covarrubias P.C."/>
            <person name="Sand W."/>
            <person name="Quatrini R."/>
            <person name="Vera M."/>
        </authorList>
    </citation>
    <scope>NUCLEOTIDE SEQUENCE [LARGE SCALE GENOMIC DNA]</scope>
    <source>
        <strain evidence="9">m-1</strain>
    </source>
</reference>